<sequence length="58" mass="6612">MDHPGPASSSWCRRGTLIPGMMRDGNLNHIDLRLRDVGFDSDQVWMYDLGSVVRDLHD</sequence>
<organism evidence="1 2">
    <name type="scientific">Melipona bicolor</name>
    <dbReference type="NCBI Taxonomy" id="60889"/>
    <lineage>
        <taxon>Eukaryota</taxon>
        <taxon>Metazoa</taxon>
        <taxon>Ecdysozoa</taxon>
        <taxon>Arthropoda</taxon>
        <taxon>Hexapoda</taxon>
        <taxon>Insecta</taxon>
        <taxon>Pterygota</taxon>
        <taxon>Neoptera</taxon>
        <taxon>Endopterygota</taxon>
        <taxon>Hymenoptera</taxon>
        <taxon>Apocrita</taxon>
        <taxon>Aculeata</taxon>
        <taxon>Apoidea</taxon>
        <taxon>Anthophila</taxon>
        <taxon>Apidae</taxon>
        <taxon>Melipona</taxon>
    </lineage>
</organism>
<reference evidence="1" key="1">
    <citation type="submission" date="2021-10" db="EMBL/GenBank/DDBJ databases">
        <title>Melipona bicolor Genome sequencing and assembly.</title>
        <authorList>
            <person name="Araujo N.S."/>
            <person name="Arias M.C."/>
        </authorList>
    </citation>
    <scope>NUCLEOTIDE SEQUENCE</scope>
    <source>
        <strain evidence="1">USP_2M_L1-L4_2017</strain>
        <tissue evidence="1">Whole body</tissue>
    </source>
</reference>
<name>A0AA40KG89_9HYME</name>
<gene>
    <name evidence="1" type="ORF">K0M31_013430</name>
</gene>
<evidence type="ECO:0000313" key="2">
    <source>
        <dbReference type="Proteomes" id="UP001177670"/>
    </source>
</evidence>
<proteinExistence type="predicted"/>
<protein>
    <submittedName>
        <fullName evidence="1">Uncharacterized protein</fullName>
    </submittedName>
</protein>
<dbReference type="EMBL" id="JAHYIQ010000037">
    <property type="protein sequence ID" value="KAK1119239.1"/>
    <property type="molecule type" value="Genomic_DNA"/>
</dbReference>
<dbReference type="AlphaFoldDB" id="A0AA40KG89"/>
<evidence type="ECO:0000313" key="1">
    <source>
        <dbReference type="EMBL" id="KAK1119239.1"/>
    </source>
</evidence>
<accession>A0AA40KG89</accession>
<keyword evidence="2" id="KW-1185">Reference proteome</keyword>
<dbReference type="Proteomes" id="UP001177670">
    <property type="component" value="Unassembled WGS sequence"/>
</dbReference>
<comment type="caution">
    <text evidence="1">The sequence shown here is derived from an EMBL/GenBank/DDBJ whole genome shotgun (WGS) entry which is preliminary data.</text>
</comment>